<dbReference type="EC" id="2.7.7.65" evidence="1"/>
<dbReference type="InterPro" id="IPR029787">
    <property type="entry name" value="Nucleotide_cyclase"/>
</dbReference>
<protein>
    <recommendedName>
        <fullName evidence="1">diguanylate cyclase</fullName>
        <ecNumber evidence="1">2.7.7.65</ecNumber>
    </recommendedName>
</protein>
<dbReference type="PANTHER" id="PTHR45138">
    <property type="entry name" value="REGULATORY COMPONENTS OF SENSORY TRANSDUCTION SYSTEM"/>
    <property type="match status" value="1"/>
</dbReference>
<dbReference type="Proteomes" id="UP001167357">
    <property type="component" value="Unassembled WGS sequence"/>
</dbReference>
<evidence type="ECO:0000256" key="1">
    <source>
        <dbReference type="ARBA" id="ARBA00012528"/>
    </source>
</evidence>
<dbReference type="GO" id="GO:0052621">
    <property type="term" value="F:diguanylate cyclase activity"/>
    <property type="evidence" value="ECO:0007669"/>
    <property type="project" value="UniProtKB-EC"/>
</dbReference>
<dbReference type="PROSITE" id="PS50887">
    <property type="entry name" value="GGDEF"/>
    <property type="match status" value="1"/>
</dbReference>
<organism evidence="3 4">
    <name type="scientific">Xanthomonas nasturtii</name>
    <dbReference type="NCBI Taxonomy" id="1843581"/>
    <lineage>
        <taxon>Bacteria</taxon>
        <taxon>Pseudomonadati</taxon>
        <taxon>Pseudomonadota</taxon>
        <taxon>Gammaproteobacteria</taxon>
        <taxon>Lysobacterales</taxon>
        <taxon>Lysobacteraceae</taxon>
        <taxon>Xanthomonas</taxon>
    </lineage>
</organism>
<proteinExistence type="predicted"/>
<evidence type="ECO:0000313" key="3">
    <source>
        <dbReference type="EMBL" id="MCL1551043.1"/>
    </source>
</evidence>
<dbReference type="InterPro" id="IPR050469">
    <property type="entry name" value="Diguanylate_Cyclase"/>
</dbReference>
<dbReference type="InterPro" id="IPR000160">
    <property type="entry name" value="GGDEF_dom"/>
</dbReference>
<dbReference type="PANTHER" id="PTHR45138:SF24">
    <property type="entry name" value="DIGUANYLATE CYCLASE DGCC-RELATED"/>
    <property type="match status" value="1"/>
</dbReference>
<feature type="domain" description="GGDEF" evidence="2">
    <location>
        <begin position="1"/>
        <end position="63"/>
    </location>
</feature>
<dbReference type="Pfam" id="PF00990">
    <property type="entry name" value="GGDEF"/>
    <property type="match status" value="1"/>
</dbReference>
<keyword evidence="3" id="KW-0808">Transferase</keyword>
<evidence type="ECO:0000259" key="2">
    <source>
        <dbReference type="PROSITE" id="PS50887"/>
    </source>
</evidence>
<dbReference type="EMBL" id="JAMBED010000010">
    <property type="protein sequence ID" value="MCL1551043.1"/>
    <property type="molecule type" value="Genomic_DNA"/>
</dbReference>
<evidence type="ECO:0000313" key="4">
    <source>
        <dbReference type="Proteomes" id="UP001167357"/>
    </source>
</evidence>
<dbReference type="InterPro" id="IPR043128">
    <property type="entry name" value="Rev_trsase/Diguanyl_cyclase"/>
</dbReference>
<gene>
    <name evidence="3" type="ORF">M3O51_06835</name>
</gene>
<sequence length="63" mass="7060">MCERMRQRPAAIDIDAHGANVLYTASMGMAMSDEAPSRRELLALADRRLYQAKRQGRDRLAGP</sequence>
<keyword evidence="4" id="KW-1185">Reference proteome</keyword>
<reference evidence="3" key="1">
    <citation type="submission" date="2022-04" db="EMBL/GenBank/DDBJ databases">
        <title>Genomic comparison of 19 strains of Xanthomonas nasturtii, a newly emerging watercress pathogen.</title>
        <authorList>
            <person name="Harrison J."/>
            <person name="Greer S."/>
            <person name="Hussain R."/>
            <person name="Lascelles D."/>
            <person name="Roberts M."/>
            <person name="Carter B."/>
            <person name="Bryning A."/>
            <person name="Carroll S."/>
            <person name="Aspin A."/>
            <person name="Cruz L."/>
            <person name="Cruz J."/>
            <person name="Grant M."/>
            <person name="Vicente J."/>
            <person name="Studholme D.J."/>
        </authorList>
    </citation>
    <scope>NUCLEOTIDE SEQUENCE</scope>
    <source>
        <strain evidence="3">10016B</strain>
    </source>
</reference>
<comment type="caution">
    <text evidence="3">The sequence shown here is derived from an EMBL/GenBank/DDBJ whole genome shotgun (WGS) entry which is preliminary data.</text>
</comment>
<accession>A0ABT0LNY1</accession>
<dbReference type="Gene3D" id="3.30.70.270">
    <property type="match status" value="1"/>
</dbReference>
<keyword evidence="3" id="KW-0548">Nucleotidyltransferase</keyword>
<dbReference type="SUPFAM" id="SSF55073">
    <property type="entry name" value="Nucleotide cyclase"/>
    <property type="match status" value="1"/>
</dbReference>
<name>A0ABT0LNY1_9XANT</name>